<dbReference type="OrthoDB" id="416454at2759"/>
<dbReference type="PANTHER" id="PTHR33395:SF22">
    <property type="entry name" value="REVERSE TRANSCRIPTASE DOMAIN-CONTAINING PROTEIN"/>
    <property type="match status" value="1"/>
</dbReference>
<gene>
    <name evidence="1" type="ORF">GDO78_023171</name>
</gene>
<comment type="caution">
    <text evidence="1">The sequence shown here is derived from an EMBL/GenBank/DDBJ whole genome shotgun (WGS) entry which is preliminary data.</text>
</comment>
<accession>A0A8J6B3V8</accession>
<proteinExistence type="predicted"/>
<sequence>MSKAKEKSKDAIGCLQDDNGELVKNDFKKTKLLNSYFVSFFSQKVDGTATDLPCAFGGIKECRLSVSREMVRENLANLHEFKSQGPDELHPRILKEAAEEIAEPLVIIFENSWRIGEAPEDWKRSNVVPIFKKREESVSRKLQACEPDFYTGKDL</sequence>
<evidence type="ECO:0008006" key="3">
    <source>
        <dbReference type="Google" id="ProtNLM"/>
    </source>
</evidence>
<dbReference type="PANTHER" id="PTHR33395">
    <property type="entry name" value="TRANSCRIPTASE, PUTATIVE-RELATED-RELATED"/>
    <property type="match status" value="1"/>
</dbReference>
<dbReference type="EMBL" id="WNTK01095892">
    <property type="protein sequence ID" value="KAG9460231.1"/>
    <property type="molecule type" value="Genomic_DNA"/>
</dbReference>
<dbReference type="GO" id="GO:0007508">
    <property type="term" value="P:larval heart development"/>
    <property type="evidence" value="ECO:0007669"/>
    <property type="project" value="TreeGrafter"/>
</dbReference>
<evidence type="ECO:0000313" key="2">
    <source>
        <dbReference type="Proteomes" id="UP000770717"/>
    </source>
</evidence>
<organism evidence="1 2">
    <name type="scientific">Eleutherodactylus coqui</name>
    <name type="common">Puerto Rican coqui</name>
    <dbReference type="NCBI Taxonomy" id="57060"/>
    <lineage>
        <taxon>Eukaryota</taxon>
        <taxon>Metazoa</taxon>
        <taxon>Chordata</taxon>
        <taxon>Craniata</taxon>
        <taxon>Vertebrata</taxon>
        <taxon>Euteleostomi</taxon>
        <taxon>Amphibia</taxon>
        <taxon>Batrachia</taxon>
        <taxon>Anura</taxon>
        <taxon>Neobatrachia</taxon>
        <taxon>Hyloidea</taxon>
        <taxon>Eleutherodactylidae</taxon>
        <taxon>Eleutherodactylinae</taxon>
        <taxon>Eleutherodactylus</taxon>
        <taxon>Eleutherodactylus</taxon>
    </lineage>
</organism>
<protein>
    <recommendedName>
        <fullName evidence="3">Rna-directed dna polymerase from mobile element jockey-like</fullName>
    </recommendedName>
</protein>
<dbReference type="AlphaFoldDB" id="A0A8J6B3V8"/>
<keyword evidence="2" id="KW-1185">Reference proteome</keyword>
<name>A0A8J6B3V8_ELECQ</name>
<dbReference type="GO" id="GO:0031012">
    <property type="term" value="C:extracellular matrix"/>
    <property type="evidence" value="ECO:0007669"/>
    <property type="project" value="TreeGrafter"/>
</dbReference>
<dbReference type="GO" id="GO:0061343">
    <property type="term" value="P:cell adhesion involved in heart morphogenesis"/>
    <property type="evidence" value="ECO:0007669"/>
    <property type="project" value="TreeGrafter"/>
</dbReference>
<evidence type="ECO:0000313" key="1">
    <source>
        <dbReference type="EMBL" id="KAG9460231.1"/>
    </source>
</evidence>
<dbReference type="Proteomes" id="UP000770717">
    <property type="component" value="Unassembled WGS sequence"/>
</dbReference>
<reference evidence="1" key="1">
    <citation type="thesis" date="2020" institute="ProQuest LLC" country="789 East Eisenhower Parkway, Ann Arbor, MI, USA">
        <title>Comparative Genomics and Chromosome Evolution.</title>
        <authorList>
            <person name="Mudd A.B."/>
        </authorList>
    </citation>
    <scope>NUCLEOTIDE SEQUENCE</scope>
    <source>
        <strain evidence="1">HN-11 Male</strain>
        <tissue evidence="1">Kidney and liver</tissue>
    </source>
</reference>